<evidence type="ECO:0000259" key="3">
    <source>
        <dbReference type="Pfam" id="PF05239"/>
    </source>
</evidence>
<feature type="compositionally biased region" description="Low complexity" evidence="1">
    <location>
        <begin position="13"/>
        <end position="22"/>
    </location>
</feature>
<dbReference type="InterPro" id="IPR027275">
    <property type="entry name" value="PRC-brl_dom"/>
</dbReference>
<feature type="region of interest" description="Disordered" evidence="1">
    <location>
        <begin position="1"/>
        <end position="22"/>
    </location>
</feature>
<dbReference type="Gene3D" id="2.30.30.240">
    <property type="entry name" value="PRC-barrel domain"/>
    <property type="match status" value="1"/>
</dbReference>
<organism evidence="4 5">
    <name type="scientific">Aquitalea magnusonii</name>
    <dbReference type="NCBI Taxonomy" id="332411"/>
    <lineage>
        <taxon>Bacteria</taxon>
        <taxon>Pseudomonadati</taxon>
        <taxon>Pseudomonadota</taxon>
        <taxon>Betaproteobacteria</taxon>
        <taxon>Neisseriales</taxon>
        <taxon>Chromobacteriaceae</taxon>
        <taxon>Aquitalea</taxon>
    </lineage>
</organism>
<keyword evidence="2" id="KW-1133">Transmembrane helix</keyword>
<accession>A0A3G9G856</accession>
<feature type="domain" description="PRC-barrel" evidence="3">
    <location>
        <begin position="26"/>
        <end position="100"/>
    </location>
</feature>
<evidence type="ECO:0000313" key="5">
    <source>
        <dbReference type="Proteomes" id="UP000198290"/>
    </source>
</evidence>
<dbReference type="PANTHER" id="PTHR36505:SF1">
    <property type="entry name" value="BLR1072 PROTEIN"/>
    <property type="match status" value="1"/>
</dbReference>
<dbReference type="PANTHER" id="PTHR36505">
    <property type="entry name" value="BLR1072 PROTEIN"/>
    <property type="match status" value="1"/>
</dbReference>
<dbReference type="Pfam" id="PF05239">
    <property type="entry name" value="PRC"/>
    <property type="match status" value="1"/>
</dbReference>
<feature type="transmembrane region" description="Helical" evidence="2">
    <location>
        <begin position="60"/>
        <end position="83"/>
    </location>
</feature>
<keyword evidence="2" id="KW-0812">Transmembrane</keyword>
<dbReference type="InterPro" id="IPR011033">
    <property type="entry name" value="PRC_barrel-like_sf"/>
</dbReference>
<dbReference type="SUPFAM" id="SSF50346">
    <property type="entry name" value="PRC-barrel domain"/>
    <property type="match status" value="1"/>
</dbReference>
<dbReference type="Proteomes" id="UP000198290">
    <property type="component" value="Chromosome"/>
</dbReference>
<dbReference type="KEGG" id="amah:DLM_0537"/>
<evidence type="ECO:0000256" key="1">
    <source>
        <dbReference type="SAM" id="MobiDB-lite"/>
    </source>
</evidence>
<proteinExistence type="predicted"/>
<dbReference type="AlphaFoldDB" id="A0A3G9G856"/>
<evidence type="ECO:0000313" key="4">
    <source>
        <dbReference type="EMBL" id="BBF84198.1"/>
    </source>
</evidence>
<evidence type="ECO:0000256" key="2">
    <source>
        <dbReference type="SAM" id="Phobius"/>
    </source>
</evidence>
<name>A0A3G9G856_9NEIS</name>
<keyword evidence="5" id="KW-1185">Reference proteome</keyword>
<dbReference type="EMBL" id="AP018823">
    <property type="protein sequence ID" value="BBF84198.1"/>
    <property type="molecule type" value="Genomic_DNA"/>
</dbReference>
<reference evidence="4 5" key="2">
    <citation type="journal article" date="2017" name="Genome Announc.">
        <title>Draft genome sequence of Aquitalea magnusonii strain H3, a plant growth-promoting bacterium of duckweed Lemna minor.</title>
        <authorList>
            <person name="Ishizawa H."/>
            <person name="Kuroda M."/>
            <person name="Ike M."/>
        </authorList>
    </citation>
    <scope>NUCLEOTIDE SEQUENCE [LARGE SCALE GENOMIC DNA]</scope>
    <source>
        <strain evidence="4 5">H3</strain>
    </source>
</reference>
<reference evidence="5" key="1">
    <citation type="journal article" date="2017" name="Biotechnol. Biofuels">
        <title>Evaluation of environmental bacterial communities as a factor affecting the growth of duckweed Lemna minor.</title>
        <authorList>
            <person name="Ishizawa H."/>
            <person name="Kuroda M."/>
            <person name="Morikawa M."/>
            <person name="Ike M."/>
        </authorList>
    </citation>
    <scope>NUCLEOTIDE SEQUENCE [LARGE SCALE GENOMIC DNA]</scope>
    <source>
        <strain evidence="5">H3</strain>
    </source>
</reference>
<dbReference type="OrthoDB" id="286778at2"/>
<gene>
    <name evidence="4" type="ORF">DLM_0537</name>
</gene>
<reference evidence="5" key="3">
    <citation type="journal article" date="2017" name="Plant Physiol. Biochem.">
        <title>Differential oxidative and antioxidative response of duckweed Lemna minor toward plant growth promoting/inhibiting bacteria.</title>
        <authorList>
            <person name="Ishizawa H."/>
            <person name="Kuroda M."/>
            <person name="Morikawa M."/>
            <person name="Ike M."/>
        </authorList>
    </citation>
    <scope>NUCLEOTIDE SEQUENCE [LARGE SCALE GENOMIC DNA]</scope>
    <source>
        <strain evidence="5">H3</strain>
    </source>
</reference>
<sequence>MEQMNHNTDGSHRSSSSSGSGSYLMGASTLTGDAVVNRQGEVLGDIREIMLNVSSGKVEYAVLAFGGFMGIGGKLFAVPWRALVLDAINRRFMLNVSKDRFAHAPGFDKAQWPDMADPTWAAIVHDFYGTDLYGE</sequence>
<dbReference type="RefSeq" id="WP_089084919.1">
    <property type="nucleotide sequence ID" value="NZ_AP018823.1"/>
</dbReference>
<keyword evidence="2" id="KW-0472">Membrane</keyword>
<protein>
    <submittedName>
        <fullName evidence="4">Antigen protein</fullName>
    </submittedName>
</protein>